<dbReference type="InterPro" id="IPR051311">
    <property type="entry name" value="DedA_domain"/>
</dbReference>
<reference evidence="9 10" key="1">
    <citation type="submission" date="2020-08" db="EMBL/GenBank/DDBJ databases">
        <title>Sequencing the genomes of 1000 actinobacteria strains.</title>
        <authorList>
            <person name="Klenk H.-P."/>
        </authorList>
    </citation>
    <scope>NUCLEOTIDE SEQUENCE [LARGE SCALE GENOMIC DNA]</scope>
    <source>
        <strain evidence="9 10">DSM 24823</strain>
    </source>
</reference>
<evidence type="ECO:0000256" key="4">
    <source>
        <dbReference type="ARBA" id="ARBA00022692"/>
    </source>
</evidence>
<feature type="transmembrane region" description="Helical" evidence="7">
    <location>
        <begin position="135"/>
        <end position="161"/>
    </location>
</feature>
<evidence type="ECO:0000256" key="7">
    <source>
        <dbReference type="SAM" id="Phobius"/>
    </source>
</evidence>
<dbReference type="AlphaFoldDB" id="A0A7W9CAV3"/>
<accession>A0A7W9CAV3</accession>
<dbReference type="PANTHER" id="PTHR42709:SF6">
    <property type="entry name" value="UNDECAPRENYL PHOSPHATE TRANSPORTER A"/>
    <property type="match status" value="1"/>
</dbReference>
<evidence type="ECO:0000256" key="5">
    <source>
        <dbReference type="ARBA" id="ARBA00022989"/>
    </source>
</evidence>
<evidence type="ECO:0000256" key="1">
    <source>
        <dbReference type="ARBA" id="ARBA00004651"/>
    </source>
</evidence>
<comment type="similarity">
    <text evidence="2">Belongs to the DedA family.</text>
</comment>
<evidence type="ECO:0000256" key="6">
    <source>
        <dbReference type="ARBA" id="ARBA00023136"/>
    </source>
</evidence>
<name>A0A7W9CAV3_9MICO</name>
<feature type="transmembrane region" description="Helical" evidence="7">
    <location>
        <begin position="167"/>
        <end position="191"/>
    </location>
</feature>
<keyword evidence="5 7" id="KW-1133">Transmembrane helix</keyword>
<gene>
    <name evidence="9" type="ORF">HD600_000735</name>
</gene>
<keyword evidence="4 7" id="KW-0812">Transmembrane</keyword>
<comment type="caution">
    <text evidence="9">The sequence shown here is derived from an EMBL/GenBank/DDBJ whole genome shotgun (WGS) entry which is preliminary data.</text>
</comment>
<evidence type="ECO:0000313" key="10">
    <source>
        <dbReference type="Proteomes" id="UP000517712"/>
    </source>
</evidence>
<organism evidence="9 10">
    <name type="scientific">Microbacterium ginsengiterrae</name>
    <dbReference type="NCBI Taxonomy" id="546115"/>
    <lineage>
        <taxon>Bacteria</taxon>
        <taxon>Bacillati</taxon>
        <taxon>Actinomycetota</taxon>
        <taxon>Actinomycetes</taxon>
        <taxon>Micrococcales</taxon>
        <taxon>Microbacteriaceae</taxon>
        <taxon>Microbacterium</taxon>
    </lineage>
</organism>
<comment type="subcellular location">
    <subcellularLocation>
        <location evidence="1">Cell membrane</location>
        <topology evidence="1">Multi-pass membrane protein</topology>
    </subcellularLocation>
</comment>
<evidence type="ECO:0000259" key="8">
    <source>
        <dbReference type="Pfam" id="PF09335"/>
    </source>
</evidence>
<keyword evidence="10" id="KW-1185">Reference proteome</keyword>
<sequence length="231" mass="24635">MQEFLASIPAVFLLLTVAGMVGIESIGLPLPGETVLITATIIAMDNETPVWAIAAAAAVGAIVGDSLGYILGRVAGVRLLEFGRRRAPKVFRTSAIIGAARLMHRYGALAIFFARFVALLRVLSGPLAGTLRYPYLRFFLVNAAGAVVWSGVVTGLVVAAGRAVHDILHGTGGILAGVFAVVIVGIAVVIVRRRRRRRVAAVVEEPIEDDRPLVELLDEVAHERGRKETTR</sequence>
<proteinExistence type="inferred from homology"/>
<dbReference type="Pfam" id="PF09335">
    <property type="entry name" value="VTT_dom"/>
    <property type="match status" value="1"/>
</dbReference>
<keyword evidence="3" id="KW-1003">Cell membrane</keyword>
<dbReference type="EMBL" id="JACHMU010000001">
    <property type="protein sequence ID" value="MBB5742238.1"/>
    <property type="molecule type" value="Genomic_DNA"/>
</dbReference>
<dbReference type="PANTHER" id="PTHR42709">
    <property type="entry name" value="ALKALINE PHOSPHATASE LIKE PROTEIN"/>
    <property type="match status" value="1"/>
</dbReference>
<dbReference type="GO" id="GO:0005886">
    <property type="term" value="C:plasma membrane"/>
    <property type="evidence" value="ECO:0007669"/>
    <property type="project" value="UniProtKB-SubCell"/>
</dbReference>
<protein>
    <submittedName>
        <fullName evidence="9">Membrane protein DedA with SNARE-associated domain</fullName>
    </submittedName>
</protein>
<keyword evidence="6 7" id="KW-0472">Membrane</keyword>
<evidence type="ECO:0000256" key="2">
    <source>
        <dbReference type="ARBA" id="ARBA00010792"/>
    </source>
</evidence>
<dbReference type="InterPro" id="IPR032816">
    <property type="entry name" value="VTT_dom"/>
</dbReference>
<evidence type="ECO:0000313" key="9">
    <source>
        <dbReference type="EMBL" id="MBB5742238.1"/>
    </source>
</evidence>
<dbReference type="RefSeq" id="WP_184281594.1">
    <property type="nucleotide sequence ID" value="NZ_BAAAPG010000001.1"/>
</dbReference>
<feature type="domain" description="VTT" evidence="8">
    <location>
        <begin position="30"/>
        <end position="156"/>
    </location>
</feature>
<dbReference type="Proteomes" id="UP000517712">
    <property type="component" value="Unassembled WGS sequence"/>
</dbReference>
<evidence type="ECO:0000256" key="3">
    <source>
        <dbReference type="ARBA" id="ARBA00022475"/>
    </source>
</evidence>